<evidence type="ECO:0000259" key="4">
    <source>
        <dbReference type="PROSITE" id="PS51203"/>
    </source>
</evidence>
<dbReference type="Pfam" id="PF00226">
    <property type="entry name" value="DnaJ"/>
    <property type="match status" value="1"/>
</dbReference>
<protein>
    <recommendedName>
        <fullName evidence="6">J domain-containing protein</fullName>
    </recommendedName>
</protein>
<feature type="region of interest" description="Disordered" evidence="2">
    <location>
        <begin position="526"/>
        <end position="547"/>
    </location>
</feature>
<dbReference type="PANTHER" id="PTHR44360">
    <property type="entry name" value="DNAJ HOMOLOG SUBFAMILY B MEMBER 9"/>
    <property type="match status" value="1"/>
</dbReference>
<evidence type="ECO:0000259" key="3">
    <source>
        <dbReference type="PROSITE" id="PS50076"/>
    </source>
</evidence>
<dbReference type="GO" id="GO:0005783">
    <property type="term" value="C:endoplasmic reticulum"/>
    <property type="evidence" value="ECO:0007669"/>
    <property type="project" value="TreeGrafter"/>
</dbReference>
<dbReference type="Gene3D" id="2.60.40.790">
    <property type="match status" value="2"/>
</dbReference>
<dbReference type="GO" id="GO:0051787">
    <property type="term" value="F:misfolded protein binding"/>
    <property type="evidence" value="ECO:0007669"/>
    <property type="project" value="TreeGrafter"/>
</dbReference>
<dbReference type="Gene3D" id="1.10.287.110">
    <property type="entry name" value="DnaJ domain"/>
    <property type="match status" value="1"/>
</dbReference>
<dbReference type="CDD" id="cd06463">
    <property type="entry name" value="p23_like"/>
    <property type="match status" value="1"/>
</dbReference>
<dbReference type="AlphaFoldDB" id="A0A7S0R1H4"/>
<evidence type="ECO:0000313" key="5">
    <source>
        <dbReference type="EMBL" id="CAD8664450.1"/>
    </source>
</evidence>
<dbReference type="SUPFAM" id="SSF46565">
    <property type="entry name" value="Chaperone J-domain"/>
    <property type="match status" value="1"/>
</dbReference>
<name>A0A7S0R1H4_9CHLO</name>
<keyword evidence="1" id="KW-0143">Chaperone</keyword>
<feature type="domain" description="CS" evidence="4">
    <location>
        <begin position="332"/>
        <end position="441"/>
    </location>
</feature>
<gene>
    <name evidence="5" type="ORF">POBO1169_LOCUS7795</name>
</gene>
<dbReference type="InterPro" id="IPR018253">
    <property type="entry name" value="DnaJ_domain_CS"/>
</dbReference>
<dbReference type="Pfam" id="PF04969">
    <property type="entry name" value="CS"/>
    <property type="match status" value="1"/>
</dbReference>
<dbReference type="SMART" id="SM00271">
    <property type="entry name" value="DnaJ"/>
    <property type="match status" value="1"/>
</dbReference>
<accession>A0A7S0R1H4</accession>
<evidence type="ECO:0000256" key="2">
    <source>
        <dbReference type="SAM" id="MobiDB-lite"/>
    </source>
</evidence>
<proteinExistence type="predicted"/>
<evidence type="ECO:0008006" key="6">
    <source>
        <dbReference type="Google" id="ProtNLM"/>
    </source>
</evidence>
<dbReference type="InterPro" id="IPR007052">
    <property type="entry name" value="CS_dom"/>
</dbReference>
<dbReference type="PROSITE" id="PS00636">
    <property type="entry name" value="DNAJ_1"/>
    <property type="match status" value="1"/>
</dbReference>
<dbReference type="GO" id="GO:0036503">
    <property type="term" value="P:ERAD pathway"/>
    <property type="evidence" value="ECO:0007669"/>
    <property type="project" value="TreeGrafter"/>
</dbReference>
<dbReference type="CDD" id="cd06257">
    <property type="entry name" value="DnaJ"/>
    <property type="match status" value="1"/>
</dbReference>
<evidence type="ECO:0000256" key="1">
    <source>
        <dbReference type="ARBA" id="ARBA00023186"/>
    </source>
</evidence>
<dbReference type="PANTHER" id="PTHR44360:SF1">
    <property type="entry name" value="DNAJ HOMOLOG SUBFAMILY B MEMBER 9"/>
    <property type="match status" value="1"/>
</dbReference>
<dbReference type="GO" id="GO:0051087">
    <property type="term" value="F:protein-folding chaperone binding"/>
    <property type="evidence" value="ECO:0007669"/>
    <property type="project" value="TreeGrafter"/>
</dbReference>
<dbReference type="CDD" id="cd19757">
    <property type="entry name" value="Bbox1"/>
    <property type="match status" value="1"/>
</dbReference>
<dbReference type="EMBL" id="HBFA01015153">
    <property type="protein sequence ID" value="CAD8664450.1"/>
    <property type="molecule type" value="Transcribed_RNA"/>
</dbReference>
<dbReference type="PRINTS" id="PR00625">
    <property type="entry name" value="JDOMAIN"/>
</dbReference>
<organism evidence="5">
    <name type="scientific">Pyramimonas obovata</name>
    <dbReference type="NCBI Taxonomy" id="1411642"/>
    <lineage>
        <taxon>Eukaryota</taxon>
        <taxon>Viridiplantae</taxon>
        <taxon>Chlorophyta</taxon>
        <taxon>Pyramimonadophyceae</taxon>
        <taxon>Pyramimonadales</taxon>
        <taxon>Pyramimonadaceae</taxon>
        <taxon>Pyramimonas</taxon>
        <taxon>Pyramimonas incertae sedis</taxon>
    </lineage>
</organism>
<dbReference type="SUPFAM" id="SSF49764">
    <property type="entry name" value="HSP20-like chaperones"/>
    <property type="match status" value="2"/>
</dbReference>
<sequence>MARAYAYLDDDFDPWDAVEDLDGDLHYRVLGVPAKASDAEIKSAYRKQAKLQHPDKGGDAKKFAAVQAAWEVLSDKERRRTYDDWAKQLKFRYIPGVTPKTDGGEDVLLDEFERLGMQCDPTKQLVVLCEVCGRPSTKVCYVCEMHFCDFCTRKQHWKGKFGLHWPVVNAPIMRDQLAKRELEKKRIEDAKRVLLEDPNHREEHEMRDIRSFTEAAKALYDKPNAMVTYDLKLARFYMWAQTSRRLYLSCYIPTGYTDKELVFLPSETDVTLQSEDAPPIIRRFWDKQVDTSVPLDTWQTPDKRMFTMAVAKATPGEHWPQLFRGDSAGARCVEPSYSLTENEEEVVMEIQVPFWIEQRDVRVDVTESGILVEVENQLTLRRMFWKAPSKGSRQRAVVVPEECVWSLSDEVDDEGEDIKVLMVTLVKPPLTEDEVMWKKGNRDDNRNRPRADGVNRKGVRLFADDEDQYHLEDILQALCFVEAGEAWVQAKPWEHYHYPFTPHRRATHLHQLSAQAQKHVEAMLMEDEEGGDDAPWKHSAANRQSPVSSAQCARLSLSTLVTI</sequence>
<dbReference type="InterPro" id="IPR036869">
    <property type="entry name" value="J_dom_sf"/>
</dbReference>
<dbReference type="InterPro" id="IPR051948">
    <property type="entry name" value="Hsp70_co-chaperone_J-domain"/>
</dbReference>
<feature type="domain" description="J" evidence="3">
    <location>
        <begin position="25"/>
        <end position="86"/>
    </location>
</feature>
<dbReference type="InterPro" id="IPR008978">
    <property type="entry name" value="HSP20-like_chaperone"/>
</dbReference>
<dbReference type="InterPro" id="IPR001623">
    <property type="entry name" value="DnaJ_domain"/>
</dbReference>
<dbReference type="PROSITE" id="PS50076">
    <property type="entry name" value="DNAJ_2"/>
    <property type="match status" value="1"/>
</dbReference>
<dbReference type="PROSITE" id="PS51203">
    <property type="entry name" value="CS"/>
    <property type="match status" value="1"/>
</dbReference>
<reference evidence="5" key="1">
    <citation type="submission" date="2021-01" db="EMBL/GenBank/DDBJ databases">
        <authorList>
            <person name="Corre E."/>
            <person name="Pelletier E."/>
            <person name="Niang G."/>
            <person name="Scheremetjew M."/>
            <person name="Finn R."/>
            <person name="Kale V."/>
            <person name="Holt S."/>
            <person name="Cochrane G."/>
            <person name="Meng A."/>
            <person name="Brown T."/>
            <person name="Cohen L."/>
        </authorList>
    </citation>
    <scope>NUCLEOTIDE SEQUENCE</scope>
    <source>
        <strain evidence="5">CCMP722</strain>
    </source>
</reference>